<evidence type="ECO:0000256" key="2">
    <source>
        <dbReference type="SAM" id="Phobius"/>
    </source>
</evidence>
<dbReference type="Gene3D" id="3.40.190.10">
    <property type="entry name" value="Periplasmic binding protein-like II"/>
    <property type="match status" value="1"/>
</dbReference>
<dbReference type="SUPFAM" id="SSF57184">
    <property type="entry name" value="Growth factor receptor domain"/>
    <property type="match status" value="1"/>
</dbReference>
<reference evidence="4" key="1">
    <citation type="submission" date="2022-10" db="EMBL/GenBank/DDBJ databases">
        <authorList>
            <person name="Chen Y."/>
            <person name="Dougan E. K."/>
            <person name="Chan C."/>
            <person name="Rhodes N."/>
            <person name="Thang M."/>
        </authorList>
    </citation>
    <scope>NUCLEOTIDE SEQUENCE</scope>
</reference>
<feature type="transmembrane region" description="Helical" evidence="2">
    <location>
        <begin position="903"/>
        <end position="924"/>
    </location>
</feature>
<feature type="transmembrane region" description="Helical" evidence="2">
    <location>
        <begin position="977"/>
        <end position="997"/>
    </location>
</feature>
<keyword evidence="2" id="KW-0472">Membrane</keyword>
<keyword evidence="7" id="KW-1185">Reference proteome</keyword>
<dbReference type="OrthoDB" id="439917at2759"/>
<feature type="transmembrane region" description="Helical" evidence="2">
    <location>
        <begin position="811"/>
        <end position="831"/>
    </location>
</feature>
<sequence>MFDIMVLQSQSKKIPCLPQLKEMLAQGGKAKECLAAAQTQKKSVEEILGASKDRWLRRLKIGFNLLIEGGSSLKRKTGRDHPVITFPAMALLYILAFCLASQAAGTCLPNGVAPERRKNLTKNGESFPVGVVLQPYRSAELANGIIDILISEVLGYNLQYDPHVPASSLEVIYAMIGCKTWYNRESPGCEERKQELHFVVESWHLLYPTTWEILRQSYPAEIPLSADMGYVGGTGQFISASVVEAAETRGLVLEYYKMYQFAKDQVLDVFDSIAVVNTTYFFQCRESRLNDNLTNFGYWKWTGDDSGVIVVNNSFKAFCPDGYFWRAPVCRNDPMQCILYVVYDWQIVDVMQRSAVFSIPLGVGVANSYENYLLIPKIYKSMFYYWTPEDSLLELNPQKVIFPEHNAYAHSQGDLTTASSQTPLAKLTSYDLEYLAPDLFKLLENSAFDIDIIYDLMRERLATGEQPQEIACRWLKNHEARWREWIPDPTLCIRGFGLYDEKAESFSTSRASASTCKACLPGTYSKLFKEDWGSTYVCEECSAGSQQPAAGEVSCNPCPAGTFKEVASTEDCASCPAGYYQNDTGAETCKKCPNGTTTILLRATLFSDCVCLAGTIDVGPGAEVQCVPCGEGLSCPDGSTVEGLKGRRNGPSAVAEVMPGYFSWLTRPTEIFKCLGTHCPGGPPGACEGGRLGPTCHDCAAGMYWADEECRTCEVSMVAAWIVGPFVLLLVMITAYYVTEDRYKARAALRECATIGGDMLLAFLQNLGILSLVSVPLPETLNMLFEWSSLFVLNLRSLGFSCTVRDGMQQYVISSISFLIVVVAFPLLGYVTQFCSCMRNRGWNWRFYKTICVTGKFLQSCFTLMCNIGLAPFMCFRHPNGSRSIFRYPNTFCGSAEHGTMQLFGVLVLVLSFTHFILCCWASWKAPTWSLQSPERIRGIGFFIGNFRPSTWWFGLISLARGPLLSLPVVLSPNVPGIQLALMLCVLLVSFTWQLWFLPWKAPVLNLVDAVSTGLFLILLAISLHLESAVEGSLSFLDSFGAGVYFLSLGIIGCVCILALVLAVWQRFCAAKRKKLMPSIINLGPVREAEEILEILLVIVASLESQDGNQREALLRKMSHSVSTYDVCRVGEALDILIADCELGVVDLDWKMVGRVAAKRLSQMTKKSLASVNPIPRTARIAAATNDRSGTDVVEDEHSTSSDSCGGTDESCECAF</sequence>
<accession>A0A9P1CTL2</accession>
<protein>
    <submittedName>
        <fullName evidence="6">Tyrosine-protein kinase ephrin type A/B receptor-like domain-containing protein</fullName>
    </submittedName>
</protein>
<proteinExistence type="predicted"/>
<keyword evidence="6" id="KW-0675">Receptor</keyword>
<dbReference type="Gene3D" id="2.10.50.10">
    <property type="entry name" value="Tumor Necrosis Factor Receptor, subunit A, domain 2"/>
    <property type="match status" value="2"/>
</dbReference>
<dbReference type="AlphaFoldDB" id="A0A9P1CTL2"/>
<keyword evidence="2" id="KW-0812">Transmembrane</keyword>
<gene>
    <name evidence="4" type="ORF">C1SCF055_LOCUS23645</name>
</gene>
<dbReference type="PANTHER" id="PTHR46967:SF2">
    <property type="entry name" value="SUSHI, VON WILLEBRAND FACTOR TYPE A, EGF AND PENTRAXIN DOMAIN-CONTAINING PROTEIN 1-LIKE"/>
    <property type="match status" value="1"/>
</dbReference>
<reference evidence="5" key="2">
    <citation type="submission" date="2024-04" db="EMBL/GenBank/DDBJ databases">
        <authorList>
            <person name="Chen Y."/>
            <person name="Shah S."/>
            <person name="Dougan E. K."/>
            <person name="Thang M."/>
            <person name="Chan C."/>
        </authorList>
    </citation>
    <scope>NUCLEOTIDE SEQUENCE [LARGE SCALE GENOMIC DNA]</scope>
</reference>
<name>A0A9P1CTL2_9DINO</name>
<dbReference type="EMBL" id="CAMXCT030002310">
    <property type="protein sequence ID" value="CAL4784552.1"/>
    <property type="molecule type" value="Genomic_DNA"/>
</dbReference>
<feature type="transmembrane region" description="Helical" evidence="2">
    <location>
        <begin position="759"/>
        <end position="777"/>
    </location>
</feature>
<feature type="transmembrane region" description="Helical" evidence="2">
    <location>
        <begin position="1004"/>
        <end position="1024"/>
    </location>
</feature>
<keyword evidence="6" id="KW-0808">Transferase</keyword>
<dbReference type="EMBL" id="CAMXCT010002310">
    <property type="protein sequence ID" value="CAI3997240.1"/>
    <property type="molecule type" value="Genomic_DNA"/>
</dbReference>
<evidence type="ECO:0000313" key="4">
    <source>
        <dbReference type="EMBL" id="CAI3997240.1"/>
    </source>
</evidence>
<dbReference type="Proteomes" id="UP001152797">
    <property type="component" value="Unassembled WGS sequence"/>
</dbReference>
<keyword evidence="2" id="KW-1133">Transmembrane helix</keyword>
<dbReference type="Pfam" id="PF07699">
    <property type="entry name" value="Ephrin_rec_like"/>
    <property type="match status" value="1"/>
</dbReference>
<evidence type="ECO:0000313" key="5">
    <source>
        <dbReference type="EMBL" id="CAL1150615.1"/>
    </source>
</evidence>
<dbReference type="EMBL" id="CAMXCT020002310">
    <property type="protein sequence ID" value="CAL1150615.1"/>
    <property type="molecule type" value="Genomic_DNA"/>
</dbReference>
<evidence type="ECO:0000313" key="7">
    <source>
        <dbReference type="Proteomes" id="UP001152797"/>
    </source>
</evidence>
<dbReference type="GO" id="GO:0016301">
    <property type="term" value="F:kinase activity"/>
    <property type="evidence" value="ECO:0007669"/>
    <property type="project" value="UniProtKB-KW"/>
</dbReference>
<keyword evidence="6" id="KW-0418">Kinase</keyword>
<dbReference type="SMART" id="SM01411">
    <property type="entry name" value="Ephrin_rec_like"/>
    <property type="match status" value="2"/>
</dbReference>
<organism evidence="4">
    <name type="scientific">Cladocopium goreaui</name>
    <dbReference type="NCBI Taxonomy" id="2562237"/>
    <lineage>
        <taxon>Eukaryota</taxon>
        <taxon>Sar</taxon>
        <taxon>Alveolata</taxon>
        <taxon>Dinophyceae</taxon>
        <taxon>Suessiales</taxon>
        <taxon>Symbiodiniaceae</taxon>
        <taxon>Cladocopium</taxon>
    </lineage>
</organism>
<evidence type="ECO:0000259" key="3">
    <source>
        <dbReference type="Pfam" id="PF07699"/>
    </source>
</evidence>
<evidence type="ECO:0000256" key="1">
    <source>
        <dbReference type="SAM" id="MobiDB-lite"/>
    </source>
</evidence>
<feature type="transmembrane region" description="Helical" evidence="2">
    <location>
        <begin position="1044"/>
        <end position="1065"/>
    </location>
</feature>
<evidence type="ECO:0000313" key="6">
    <source>
        <dbReference type="EMBL" id="CAL4784552.1"/>
    </source>
</evidence>
<dbReference type="PANTHER" id="PTHR46967">
    <property type="entry name" value="INSULIN-LIKE GROWTH FACTOR BINDING PROTEIN,N-TERMINAL"/>
    <property type="match status" value="1"/>
</dbReference>
<dbReference type="InterPro" id="IPR009030">
    <property type="entry name" value="Growth_fac_rcpt_cys_sf"/>
</dbReference>
<feature type="region of interest" description="Disordered" evidence="1">
    <location>
        <begin position="1186"/>
        <end position="1216"/>
    </location>
</feature>
<feature type="domain" description="Tyrosine-protein kinase ephrin type A/B receptor-like" evidence="3">
    <location>
        <begin position="561"/>
        <end position="609"/>
    </location>
</feature>
<dbReference type="SUPFAM" id="SSF53850">
    <property type="entry name" value="Periplasmic binding protein-like II"/>
    <property type="match status" value="1"/>
</dbReference>
<dbReference type="InterPro" id="IPR011641">
    <property type="entry name" value="Tyr-kin_ephrin_A/B_rcpt-like"/>
</dbReference>
<comment type="caution">
    <text evidence="4">The sequence shown here is derived from an EMBL/GenBank/DDBJ whole genome shotgun (WGS) entry which is preliminary data.</text>
</comment>
<feature type="transmembrane region" description="Helical" evidence="2">
    <location>
        <begin position="718"/>
        <end position="738"/>
    </location>
</feature>